<dbReference type="AlphaFoldDB" id="A0A6D2HR77"/>
<gene>
    <name evidence="1" type="ORF">MERR_LOCUS3795</name>
</gene>
<name>A0A6D2HR77_9BRAS</name>
<comment type="caution">
    <text evidence="1">The sequence shown here is derived from an EMBL/GenBank/DDBJ whole genome shotgun (WGS) entry which is preliminary data.</text>
</comment>
<sequence>MVVFCYCSVFSVFLVYLYFYLEGTIKTSRNIVELIITFFTFTADASARCSALRSARAHAALLGEHPQRTDQEQLGSLDSLHVMPYVMHVKFGLSPVGSVRSTNQQIVRRSRM</sequence>
<evidence type="ECO:0000313" key="2">
    <source>
        <dbReference type="Proteomes" id="UP000467841"/>
    </source>
</evidence>
<evidence type="ECO:0000313" key="1">
    <source>
        <dbReference type="EMBL" id="CAA7016560.1"/>
    </source>
</evidence>
<accession>A0A6D2HR77</accession>
<dbReference type="Proteomes" id="UP000467841">
    <property type="component" value="Unassembled WGS sequence"/>
</dbReference>
<proteinExistence type="predicted"/>
<organism evidence="1 2">
    <name type="scientific">Microthlaspi erraticum</name>
    <dbReference type="NCBI Taxonomy" id="1685480"/>
    <lineage>
        <taxon>Eukaryota</taxon>
        <taxon>Viridiplantae</taxon>
        <taxon>Streptophyta</taxon>
        <taxon>Embryophyta</taxon>
        <taxon>Tracheophyta</taxon>
        <taxon>Spermatophyta</taxon>
        <taxon>Magnoliopsida</taxon>
        <taxon>eudicotyledons</taxon>
        <taxon>Gunneridae</taxon>
        <taxon>Pentapetalae</taxon>
        <taxon>rosids</taxon>
        <taxon>malvids</taxon>
        <taxon>Brassicales</taxon>
        <taxon>Brassicaceae</taxon>
        <taxon>Coluteocarpeae</taxon>
        <taxon>Microthlaspi</taxon>
    </lineage>
</organism>
<keyword evidence="2" id="KW-1185">Reference proteome</keyword>
<reference evidence="1" key="1">
    <citation type="submission" date="2020-01" db="EMBL/GenBank/DDBJ databases">
        <authorList>
            <person name="Mishra B."/>
        </authorList>
    </citation>
    <scope>NUCLEOTIDE SEQUENCE [LARGE SCALE GENOMIC DNA]</scope>
</reference>
<protein>
    <submittedName>
        <fullName evidence="1">Uncharacterized protein</fullName>
    </submittedName>
</protein>
<dbReference type="EMBL" id="CACVBM020000233">
    <property type="protein sequence ID" value="CAA7016560.1"/>
    <property type="molecule type" value="Genomic_DNA"/>
</dbReference>